<dbReference type="AlphaFoldDB" id="A0A9D1E2S1"/>
<proteinExistence type="predicted"/>
<reference evidence="1" key="1">
    <citation type="submission" date="2020-10" db="EMBL/GenBank/DDBJ databases">
        <authorList>
            <person name="Gilroy R."/>
        </authorList>
    </citation>
    <scope>NUCLEOTIDE SEQUENCE</scope>
    <source>
        <strain evidence="1">CHK121-14286</strain>
    </source>
</reference>
<sequence length="140" mass="15946">MTTKRLPFFVCKATSPFGFMSVFCHRIRKFVTEAISLPIGCGNANISTNIMAGTTSWKHSLMKTVCNPHIAVCTKGRRLTTKRLPFFVCKAGSPFGFLSVFLPPYPKIPYRNQCRCQTVEVMQSFQPNKRNRFEYSIKHA</sequence>
<gene>
    <name evidence="1" type="ORF">IAC95_00330</name>
</gene>
<reference evidence="1" key="2">
    <citation type="journal article" date="2021" name="PeerJ">
        <title>Extensive microbial diversity within the chicken gut microbiome revealed by metagenomics and culture.</title>
        <authorList>
            <person name="Gilroy R."/>
            <person name="Ravi A."/>
            <person name="Getino M."/>
            <person name="Pursley I."/>
            <person name="Horton D.L."/>
            <person name="Alikhan N.F."/>
            <person name="Baker D."/>
            <person name="Gharbi K."/>
            <person name="Hall N."/>
            <person name="Watson M."/>
            <person name="Adriaenssens E.M."/>
            <person name="Foster-Nyarko E."/>
            <person name="Jarju S."/>
            <person name="Secka A."/>
            <person name="Antonio M."/>
            <person name="Oren A."/>
            <person name="Chaudhuri R.R."/>
            <person name="La Ragione R."/>
            <person name="Hildebrand F."/>
            <person name="Pallen M.J."/>
        </authorList>
    </citation>
    <scope>NUCLEOTIDE SEQUENCE</scope>
    <source>
        <strain evidence="1">CHK121-14286</strain>
    </source>
</reference>
<accession>A0A9D1E2S1</accession>
<dbReference type="EMBL" id="DVHL01000004">
    <property type="protein sequence ID" value="HIR65328.1"/>
    <property type="molecule type" value="Genomic_DNA"/>
</dbReference>
<evidence type="ECO:0000313" key="2">
    <source>
        <dbReference type="Proteomes" id="UP000824200"/>
    </source>
</evidence>
<evidence type="ECO:0000313" key="1">
    <source>
        <dbReference type="EMBL" id="HIR65328.1"/>
    </source>
</evidence>
<dbReference type="Proteomes" id="UP000824200">
    <property type="component" value="Unassembled WGS sequence"/>
</dbReference>
<comment type="caution">
    <text evidence="1">The sequence shown here is derived from an EMBL/GenBank/DDBJ whole genome shotgun (WGS) entry which is preliminary data.</text>
</comment>
<organism evidence="1 2">
    <name type="scientific">Candidatus Fimimonas gallinarum</name>
    <dbReference type="NCBI Taxonomy" id="2840821"/>
    <lineage>
        <taxon>Bacteria</taxon>
        <taxon>Pseudomonadati</taxon>
        <taxon>Myxococcota</taxon>
        <taxon>Myxococcia</taxon>
        <taxon>Myxococcales</taxon>
        <taxon>Cystobacterineae</taxon>
        <taxon>Myxococcaceae</taxon>
        <taxon>Myxococcaceae incertae sedis</taxon>
        <taxon>Candidatus Fimimonas</taxon>
    </lineage>
</organism>
<protein>
    <submittedName>
        <fullName evidence="1">Uncharacterized protein</fullName>
    </submittedName>
</protein>
<name>A0A9D1E2S1_9BACT</name>